<dbReference type="PANTHER" id="PTHR43544">
    <property type="entry name" value="SHORT-CHAIN DEHYDROGENASE/REDUCTASE"/>
    <property type="match status" value="1"/>
</dbReference>
<dbReference type="EMBL" id="VCHE01000017">
    <property type="protein sequence ID" value="KAB2577517.1"/>
    <property type="molecule type" value="Genomic_DNA"/>
</dbReference>
<sequence>MAQTYLVTGAARGIGFGLVEALVQRPGVTVVAAIRDITKREGVESLNAKAAEGSKVVAVQIRAGDPDDAQALPATLLENGIEHLDVVIANAGISNYYGTAATTPLEQFRDHFEINTIGLVALFQPVLPFLEKSKHPVLVYVSTAVASMGRPFPLLSSAYGASKAAGNFIITKISQENPKLIAFAISPGWVQTDMGNMGAKSAGLEAAPETLEASVSGILNRVDNATLEKDGGKFKDYKEDDIPW</sequence>
<proteinExistence type="inferred from homology"/>
<gene>
    <name evidence="4" type="primary">aflD_1</name>
    <name evidence="4" type="ORF">DBV05_g3935</name>
</gene>
<evidence type="ECO:0000313" key="4">
    <source>
        <dbReference type="EMBL" id="KAB2577517.1"/>
    </source>
</evidence>
<dbReference type="InterPro" id="IPR020904">
    <property type="entry name" value="Sc_DH/Rdtase_CS"/>
</dbReference>
<dbReference type="AlphaFoldDB" id="A0A5N5DIH4"/>
<dbReference type="InterPro" id="IPR002347">
    <property type="entry name" value="SDR_fam"/>
</dbReference>
<comment type="similarity">
    <text evidence="1">Belongs to the short-chain dehydrogenases/reductases (SDR) family.</text>
</comment>
<dbReference type="SUPFAM" id="SSF51735">
    <property type="entry name" value="NAD(P)-binding Rossmann-fold domains"/>
    <property type="match status" value="1"/>
</dbReference>
<dbReference type="OrthoDB" id="9876299at2759"/>
<dbReference type="GO" id="GO:0016491">
    <property type="term" value="F:oxidoreductase activity"/>
    <property type="evidence" value="ECO:0007669"/>
    <property type="project" value="UniProtKB-KW"/>
</dbReference>
<evidence type="ECO:0000256" key="3">
    <source>
        <dbReference type="ARBA" id="ARBA00023002"/>
    </source>
</evidence>
<dbReference type="Pfam" id="PF00106">
    <property type="entry name" value="adh_short"/>
    <property type="match status" value="1"/>
</dbReference>
<dbReference type="GO" id="GO:0005737">
    <property type="term" value="C:cytoplasm"/>
    <property type="evidence" value="ECO:0007669"/>
    <property type="project" value="TreeGrafter"/>
</dbReference>
<organism evidence="4 5">
    <name type="scientific">Lasiodiplodia theobromae</name>
    <dbReference type="NCBI Taxonomy" id="45133"/>
    <lineage>
        <taxon>Eukaryota</taxon>
        <taxon>Fungi</taxon>
        <taxon>Dikarya</taxon>
        <taxon>Ascomycota</taxon>
        <taxon>Pezizomycotina</taxon>
        <taxon>Dothideomycetes</taxon>
        <taxon>Dothideomycetes incertae sedis</taxon>
        <taxon>Botryosphaeriales</taxon>
        <taxon>Botryosphaeriaceae</taxon>
        <taxon>Lasiodiplodia</taxon>
    </lineage>
</organism>
<name>A0A5N5DIH4_9PEZI</name>
<dbReference type="PANTHER" id="PTHR43544:SF7">
    <property type="entry name" value="NADB-LER2"/>
    <property type="match status" value="1"/>
</dbReference>
<protein>
    <submittedName>
        <fullName evidence="4">Norsolorinic acid ketoreductase</fullName>
    </submittedName>
</protein>
<reference evidence="4 5" key="1">
    <citation type="journal article" date="2019" name="Sci. Rep.">
        <title>A multi-omics analysis of the grapevine pathogen Lasiodiplodia theobromae reveals that temperature affects the expression of virulence- and pathogenicity-related genes.</title>
        <authorList>
            <person name="Felix C."/>
            <person name="Meneses R."/>
            <person name="Goncalves M.F.M."/>
            <person name="Tilleman L."/>
            <person name="Duarte A.S."/>
            <person name="Jorrin-Novo J.V."/>
            <person name="Van de Peer Y."/>
            <person name="Deforce D."/>
            <person name="Van Nieuwerburgh F."/>
            <person name="Esteves A.C."/>
            <person name="Alves A."/>
        </authorList>
    </citation>
    <scope>NUCLEOTIDE SEQUENCE [LARGE SCALE GENOMIC DNA]</scope>
    <source>
        <strain evidence="4 5">LA-SOL3</strain>
    </source>
</reference>
<dbReference type="CDD" id="cd05325">
    <property type="entry name" value="carb_red_sniffer_like_SDR_c"/>
    <property type="match status" value="1"/>
</dbReference>
<dbReference type="InterPro" id="IPR051468">
    <property type="entry name" value="Fungal_SecMetab_SDRs"/>
</dbReference>
<comment type="caution">
    <text evidence="4">The sequence shown here is derived from an EMBL/GenBank/DDBJ whole genome shotgun (WGS) entry which is preliminary data.</text>
</comment>
<dbReference type="InterPro" id="IPR036291">
    <property type="entry name" value="NAD(P)-bd_dom_sf"/>
</dbReference>
<dbReference type="PRINTS" id="PR00081">
    <property type="entry name" value="GDHRDH"/>
</dbReference>
<keyword evidence="5" id="KW-1185">Reference proteome</keyword>
<keyword evidence="2" id="KW-0521">NADP</keyword>
<dbReference type="Gene3D" id="3.40.50.720">
    <property type="entry name" value="NAD(P)-binding Rossmann-like Domain"/>
    <property type="match status" value="1"/>
</dbReference>
<evidence type="ECO:0000256" key="2">
    <source>
        <dbReference type="ARBA" id="ARBA00022857"/>
    </source>
</evidence>
<dbReference type="Proteomes" id="UP000325902">
    <property type="component" value="Unassembled WGS sequence"/>
</dbReference>
<dbReference type="PROSITE" id="PS00061">
    <property type="entry name" value="ADH_SHORT"/>
    <property type="match status" value="1"/>
</dbReference>
<keyword evidence="3" id="KW-0560">Oxidoreductase</keyword>
<evidence type="ECO:0000313" key="5">
    <source>
        <dbReference type="Proteomes" id="UP000325902"/>
    </source>
</evidence>
<evidence type="ECO:0000256" key="1">
    <source>
        <dbReference type="ARBA" id="ARBA00006484"/>
    </source>
</evidence>
<accession>A0A5N5DIH4</accession>